<dbReference type="GO" id="GO:0003677">
    <property type="term" value="F:DNA binding"/>
    <property type="evidence" value="ECO:0007669"/>
    <property type="project" value="UniProtKB-UniRule"/>
</dbReference>
<dbReference type="InterPro" id="IPR042530">
    <property type="entry name" value="EME1/EME2_C"/>
</dbReference>
<dbReference type="GO" id="GO:0048257">
    <property type="term" value="F:3'-flap endonuclease activity"/>
    <property type="evidence" value="ECO:0007669"/>
    <property type="project" value="TreeGrafter"/>
</dbReference>
<evidence type="ECO:0000256" key="3">
    <source>
        <dbReference type="ARBA" id="ARBA00010015"/>
    </source>
</evidence>
<dbReference type="EMBL" id="GL441149">
    <property type="protein sequence ID" value="EFN65091.1"/>
    <property type="molecule type" value="Genomic_DNA"/>
</dbReference>
<dbReference type="InterPro" id="IPR010996">
    <property type="entry name" value="HHH_MUS81"/>
</dbReference>
<dbReference type="SMART" id="SM00891">
    <property type="entry name" value="ERCC4"/>
    <property type="match status" value="1"/>
</dbReference>
<evidence type="ECO:0000256" key="6">
    <source>
        <dbReference type="ARBA" id="ARBA00022759"/>
    </source>
</evidence>
<dbReference type="Gene3D" id="1.10.150.110">
    <property type="entry name" value="DNA polymerase beta, N-terminal domain-like"/>
    <property type="match status" value="1"/>
</dbReference>
<feature type="domain" description="ERCC4" evidence="14">
    <location>
        <begin position="154"/>
        <end position="254"/>
    </location>
</feature>
<evidence type="ECO:0000256" key="9">
    <source>
        <dbReference type="ARBA" id="ARBA00022842"/>
    </source>
</evidence>
<keyword evidence="10 13" id="KW-0233">DNA recombination</keyword>
<evidence type="ECO:0000256" key="1">
    <source>
        <dbReference type="ARBA" id="ARBA00001946"/>
    </source>
</evidence>
<comment type="function">
    <text evidence="13">Interacts with EME1 to form a DNA structure-specific endonuclease with substrate preference for branched DNA structures with a 5'-end at the branch nick. Typical substrates include 3'-flap structures, D-loops, replication forks and nicked Holliday junctions. May be required in mitosis for the processing of stalled or collapsed replication fork intermediates. May be required in meiosis for the repair of meiosis-specific double strand breaks subsequent to single-end invasion (SEI).</text>
</comment>
<evidence type="ECO:0000313" key="16">
    <source>
        <dbReference type="Proteomes" id="UP000000311"/>
    </source>
</evidence>
<dbReference type="GO" id="GO:0048476">
    <property type="term" value="C:Holliday junction resolvase complex"/>
    <property type="evidence" value="ECO:0007669"/>
    <property type="project" value="UniProtKB-UniRule"/>
</dbReference>
<dbReference type="GO" id="GO:0031297">
    <property type="term" value="P:replication fork processing"/>
    <property type="evidence" value="ECO:0007669"/>
    <property type="project" value="UniProtKB-ARBA"/>
</dbReference>
<comment type="cofactor">
    <cofactor evidence="1 13">
        <name>Mg(2+)</name>
        <dbReference type="ChEBI" id="CHEBI:18420"/>
    </cofactor>
</comment>
<dbReference type="PANTHER" id="PTHR13451:SF0">
    <property type="entry name" value="CROSSOVER JUNCTION ENDONUCLEASE MUS81"/>
    <property type="match status" value="1"/>
</dbReference>
<dbReference type="EC" id="3.1.22.-" evidence="13"/>
<dbReference type="GO" id="GO:0046872">
    <property type="term" value="F:metal ion binding"/>
    <property type="evidence" value="ECO:0007669"/>
    <property type="project" value="UniProtKB-UniRule"/>
</dbReference>
<accession>E2AN89</accession>
<dbReference type="PANTHER" id="PTHR13451">
    <property type="entry name" value="CLASS II CROSSOVER JUNCTION ENDONUCLEASE MUS81"/>
    <property type="match status" value="1"/>
</dbReference>
<sequence>MKRIKIVPDRPNRQFETWLEEWRDHAMLRNSELCGQFTKALDSLKRYPLPLESGKECIILQHFGTKLCSMLDKKLEEQRRHESVKTIVDADCITASRKQLLDDKVVETQEKTARVRQARNTKQSAPKKLANIDEIASKENGRQIYLESNAFDIILLVDTQETCGGKTKPQHDATLMELTQFGVLFEVRRLKIGDFMWIARCRKTQDELVIPYIIERKRMDDLSASITDGRFHEQKFRLKQSKIENLMYIVENIDKNSRFSIPLPSLLQASVNCLIQDGFTVKYTRNHKDSMSYLSCVTKTLIKIYKDKKLVGCKKERLLQTNNLDSTIRLMEFKEFNKASSKQRKFKVSEMFIRQLLQLKGMSVDRATAIVERYPSPQILIIALENSVNGEQLLANIQVGDKKRQLGSSISKTVYQLYTTNELS</sequence>
<gene>
    <name evidence="15" type="ORF">EAG_00786</name>
</gene>
<dbReference type="SUPFAM" id="SSF52980">
    <property type="entry name" value="Restriction endonuclease-like"/>
    <property type="match status" value="1"/>
</dbReference>
<dbReference type="FunFam" id="1.10.150.110:FF:000001">
    <property type="entry name" value="Putative Crossover junction endonuclease MUS81"/>
    <property type="match status" value="1"/>
</dbReference>
<dbReference type="Proteomes" id="UP000000311">
    <property type="component" value="Unassembled WGS sequence"/>
</dbReference>
<keyword evidence="6 13" id="KW-0255">Endonuclease</keyword>
<evidence type="ECO:0000256" key="10">
    <source>
        <dbReference type="ARBA" id="ARBA00023172"/>
    </source>
</evidence>
<evidence type="ECO:0000256" key="11">
    <source>
        <dbReference type="ARBA" id="ARBA00023204"/>
    </source>
</evidence>
<evidence type="ECO:0000256" key="13">
    <source>
        <dbReference type="RuleBase" id="RU369042"/>
    </source>
</evidence>
<dbReference type="InterPro" id="IPR047416">
    <property type="entry name" value="XPF_nuclease_Mus81"/>
</dbReference>
<keyword evidence="8 13" id="KW-0378">Hydrolase</keyword>
<dbReference type="GO" id="GO:0000712">
    <property type="term" value="P:resolution of meiotic recombination intermediates"/>
    <property type="evidence" value="ECO:0007669"/>
    <property type="project" value="TreeGrafter"/>
</dbReference>
<comment type="subunit">
    <text evidence="13">Interacts with EME1.</text>
</comment>
<keyword evidence="16" id="KW-1185">Reference proteome</keyword>
<keyword evidence="7 13" id="KW-0227">DNA damage</keyword>
<dbReference type="Gene3D" id="1.10.150.670">
    <property type="entry name" value="Crossover junction endonuclease EME1, DNA-binding domain"/>
    <property type="match status" value="1"/>
</dbReference>
<dbReference type="AlphaFoldDB" id="E2AN89"/>
<dbReference type="OMA" id="VVRTENH"/>
<name>E2AN89_CAMFO</name>
<evidence type="ECO:0000256" key="5">
    <source>
        <dbReference type="ARBA" id="ARBA00022723"/>
    </source>
</evidence>
<dbReference type="InterPro" id="IPR006166">
    <property type="entry name" value="ERCC4_domain"/>
</dbReference>
<keyword evidence="5 13" id="KW-0479">Metal-binding</keyword>
<dbReference type="InterPro" id="IPR011335">
    <property type="entry name" value="Restrct_endonuc-II-like"/>
</dbReference>
<dbReference type="GO" id="GO:0031573">
    <property type="term" value="P:mitotic intra-S DNA damage checkpoint signaling"/>
    <property type="evidence" value="ECO:0007669"/>
    <property type="project" value="TreeGrafter"/>
</dbReference>
<keyword evidence="4 13" id="KW-0540">Nuclease</keyword>
<reference evidence="15 16" key="1">
    <citation type="journal article" date="2010" name="Science">
        <title>Genomic comparison of the ants Camponotus floridanus and Harpegnathos saltator.</title>
        <authorList>
            <person name="Bonasio R."/>
            <person name="Zhang G."/>
            <person name="Ye C."/>
            <person name="Mutti N.S."/>
            <person name="Fang X."/>
            <person name="Qin N."/>
            <person name="Donahue G."/>
            <person name="Yang P."/>
            <person name="Li Q."/>
            <person name="Li C."/>
            <person name="Zhang P."/>
            <person name="Huang Z."/>
            <person name="Berger S.L."/>
            <person name="Reinberg D."/>
            <person name="Wang J."/>
            <person name="Liebig J."/>
        </authorList>
    </citation>
    <scope>NUCLEOTIDE SEQUENCE [LARGE SCALE GENOMIC DNA]</scope>
    <source>
        <strain evidence="16">C129</strain>
    </source>
</reference>
<comment type="similarity">
    <text evidence="3 13">Belongs to the XPF family.</text>
</comment>
<evidence type="ECO:0000313" key="15">
    <source>
        <dbReference type="EMBL" id="EFN65091.1"/>
    </source>
</evidence>
<keyword evidence="9 13" id="KW-0460">Magnesium</keyword>
<evidence type="ECO:0000256" key="8">
    <source>
        <dbReference type="ARBA" id="ARBA00022801"/>
    </source>
</evidence>
<evidence type="ECO:0000256" key="7">
    <source>
        <dbReference type="ARBA" id="ARBA00022763"/>
    </source>
</evidence>
<evidence type="ECO:0000259" key="14">
    <source>
        <dbReference type="SMART" id="SM00891"/>
    </source>
</evidence>
<dbReference type="Gene3D" id="3.40.50.10130">
    <property type="match status" value="1"/>
</dbReference>
<dbReference type="GO" id="GO:0005634">
    <property type="term" value="C:nucleus"/>
    <property type="evidence" value="ECO:0007669"/>
    <property type="project" value="UniProtKB-SubCell"/>
</dbReference>
<dbReference type="GO" id="GO:0000727">
    <property type="term" value="P:double-strand break repair via break-induced replication"/>
    <property type="evidence" value="ECO:0007669"/>
    <property type="project" value="UniProtKB-UniRule"/>
</dbReference>
<dbReference type="InParanoid" id="E2AN89"/>
<dbReference type="SUPFAM" id="SSF47802">
    <property type="entry name" value="DNA polymerase beta, N-terminal domain-like"/>
    <property type="match status" value="1"/>
</dbReference>
<protein>
    <recommendedName>
        <fullName evidence="13">Crossover junction endonuclease MUS81</fullName>
        <ecNumber evidence="13">3.1.22.-</ecNumber>
    </recommendedName>
</protein>
<dbReference type="InterPro" id="IPR027421">
    <property type="entry name" value="DNA_pol_lamdba_lyase_dom_sf"/>
</dbReference>
<dbReference type="Pfam" id="PF02732">
    <property type="entry name" value="ERCC4"/>
    <property type="match status" value="1"/>
</dbReference>
<dbReference type="OrthoDB" id="5963188at2759"/>
<dbReference type="Pfam" id="PF14716">
    <property type="entry name" value="HHH_8"/>
    <property type="match status" value="1"/>
</dbReference>
<dbReference type="GO" id="GO:0006308">
    <property type="term" value="P:DNA catabolic process"/>
    <property type="evidence" value="ECO:0007669"/>
    <property type="project" value="UniProtKB-UniRule"/>
</dbReference>
<dbReference type="Pfam" id="PF21292">
    <property type="entry name" value="EME1-MUS81_C"/>
    <property type="match status" value="1"/>
</dbReference>
<dbReference type="InterPro" id="IPR033309">
    <property type="entry name" value="Mus81"/>
</dbReference>
<dbReference type="FunFam" id="3.40.50.10130:FF:000003">
    <property type="entry name" value="Crossover junction endonuclease MUS81"/>
    <property type="match status" value="1"/>
</dbReference>
<keyword evidence="11 13" id="KW-0234">DNA repair</keyword>
<organism evidence="16">
    <name type="scientific">Camponotus floridanus</name>
    <name type="common">Florida carpenter ant</name>
    <dbReference type="NCBI Taxonomy" id="104421"/>
    <lineage>
        <taxon>Eukaryota</taxon>
        <taxon>Metazoa</taxon>
        <taxon>Ecdysozoa</taxon>
        <taxon>Arthropoda</taxon>
        <taxon>Hexapoda</taxon>
        <taxon>Insecta</taxon>
        <taxon>Pterygota</taxon>
        <taxon>Neoptera</taxon>
        <taxon>Endopterygota</taxon>
        <taxon>Hymenoptera</taxon>
        <taxon>Apocrita</taxon>
        <taxon>Aculeata</taxon>
        <taxon>Formicoidea</taxon>
        <taxon>Formicidae</taxon>
        <taxon>Formicinae</taxon>
        <taxon>Camponotus</taxon>
    </lineage>
</organism>
<evidence type="ECO:0000256" key="2">
    <source>
        <dbReference type="ARBA" id="ARBA00004123"/>
    </source>
</evidence>
<comment type="subcellular location">
    <subcellularLocation>
        <location evidence="2 13">Nucleus</location>
    </subcellularLocation>
</comment>
<evidence type="ECO:0000256" key="12">
    <source>
        <dbReference type="ARBA" id="ARBA00023242"/>
    </source>
</evidence>
<keyword evidence="12 13" id="KW-0539">Nucleus</keyword>
<evidence type="ECO:0000256" key="4">
    <source>
        <dbReference type="ARBA" id="ARBA00022722"/>
    </source>
</evidence>
<dbReference type="FunCoup" id="E2AN89">
    <property type="interactions" value="484"/>
</dbReference>
<dbReference type="KEGG" id="cfo:105254268"/>
<dbReference type="GO" id="GO:0008821">
    <property type="term" value="F:crossover junction DNA endonuclease activity"/>
    <property type="evidence" value="ECO:0007669"/>
    <property type="project" value="UniProtKB-UniRule"/>
</dbReference>
<dbReference type="STRING" id="104421.E2AN89"/>
<dbReference type="CDD" id="cd20074">
    <property type="entry name" value="XPF_nuclease_Mus81"/>
    <property type="match status" value="1"/>
</dbReference>
<proteinExistence type="inferred from homology"/>